<feature type="compositionally biased region" description="Pro residues" evidence="1">
    <location>
        <begin position="44"/>
        <end position="59"/>
    </location>
</feature>
<comment type="caution">
    <text evidence="3">The sequence shown here is derived from an EMBL/GenBank/DDBJ whole genome shotgun (WGS) entry which is preliminary data.</text>
</comment>
<name>A0A8X8AEL8_POPTO</name>
<accession>A0A8X8AEL8</accession>
<evidence type="ECO:0000256" key="1">
    <source>
        <dbReference type="SAM" id="MobiDB-lite"/>
    </source>
</evidence>
<sequence length="281" mass="31915">MGMVVVISLPLIIFCLLLGFGCYYLGRYKGRQDTRTNAQVFGDPIPPPGFASTPPPPPHTKPDNLHKYSHFLWLEPLTTPKSFPDTPCRDGCLIDVAFWLQKPAGWTDIICSVPPSANNIIILSQADTKHNKTFLLQSKMYEEPLVLWMGFDSSVSRNHVQCFPRQDTEYFPSYMPYQLPWHPPVPPIPLTLPTPQNLILLRLALTQTHSQVPYPVLTSSSTCLIPDRVESFHSRVSSITITLLPLELCQSFNQVLKCYNYGDMMEGGKVGDKMRKHWWDL</sequence>
<dbReference type="OrthoDB" id="767900at2759"/>
<reference evidence="3" key="1">
    <citation type="journal article" date="2020" name="bioRxiv">
        <title>Hybrid origin of Populus tomentosa Carr. identified through genome sequencing and phylogenomic analysis.</title>
        <authorList>
            <person name="An X."/>
            <person name="Gao K."/>
            <person name="Chen Z."/>
            <person name="Li J."/>
            <person name="Yang X."/>
            <person name="Yang X."/>
            <person name="Zhou J."/>
            <person name="Guo T."/>
            <person name="Zhao T."/>
            <person name="Huang S."/>
            <person name="Miao D."/>
            <person name="Khan W.U."/>
            <person name="Rao P."/>
            <person name="Ye M."/>
            <person name="Lei B."/>
            <person name="Liao W."/>
            <person name="Wang J."/>
            <person name="Ji L."/>
            <person name="Li Y."/>
            <person name="Guo B."/>
            <person name="Mustafa N.S."/>
            <person name="Li S."/>
            <person name="Yun Q."/>
            <person name="Keller S.R."/>
            <person name="Mao J."/>
            <person name="Zhang R."/>
            <person name="Strauss S.H."/>
        </authorList>
    </citation>
    <scope>NUCLEOTIDE SEQUENCE</scope>
    <source>
        <strain evidence="3">GM15</strain>
        <tissue evidence="3">Leaf</tissue>
    </source>
</reference>
<feature type="transmembrane region" description="Helical" evidence="2">
    <location>
        <begin position="6"/>
        <end position="26"/>
    </location>
</feature>
<gene>
    <name evidence="3" type="ORF">POTOM_004197</name>
</gene>
<organism evidence="3 4">
    <name type="scientific">Populus tomentosa</name>
    <name type="common">Chinese white poplar</name>
    <dbReference type="NCBI Taxonomy" id="118781"/>
    <lineage>
        <taxon>Eukaryota</taxon>
        <taxon>Viridiplantae</taxon>
        <taxon>Streptophyta</taxon>
        <taxon>Embryophyta</taxon>
        <taxon>Tracheophyta</taxon>
        <taxon>Spermatophyta</taxon>
        <taxon>Magnoliopsida</taxon>
        <taxon>eudicotyledons</taxon>
        <taxon>Gunneridae</taxon>
        <taxon>Pentapetalae</taxon>
        <taxon>rosids</taxon>
        <taxon>fabids</taxon>
        <taxon>Malpighiales</taxon>
        <taxon>Salicaceae</taxon>
        <taxon>Saliceae</taxon>
        <taxon>Populus</taxon>
    </lineage>
</organism>
<evidence type="ECO:0000256" key="2">
    <source>
        <dbReference type="SAM" id="Phobius"/>
    </source>
</evidence>
<keyword evidence="4" id="KW-1185">Reference proteome</keyword>
<dbReference type="AlphaFoldDB" id="A0A8X8AEL8"/>
<keyword evidence="2" id="KW-1133">Transmembrane helix</keyword>
<dbReference type="EMBL" id="JAAWWB010000002">
    <property type="protein sequence ID" value="KAG6788143.1"/>
    <property type="molecule type" value="Genomic_DNA"/>
</dbReference>
<keyword evidence="2" id="KW-0472">Membrane</keyword>
<dbReference type="Proteomes" id="UP000886885">
    <property type="component" value="Chromosome 1D"/>
</dbReference>
<evidence type="ECO:0000313" key="3">
    <source>
        <dbReference type="EMBL" id="KAG6788143.1"/>
    </source>
</evidence>
<proteinExistence type="predicted"/>
<evidence type="ECO:0000313" key="4">
    <source>
        <dbReference type="Proteomes" id="UP000886885"/>
    </source>
</evidence>
<protein>
    <submittedName>
        <fullName evidence="3">Uncharacterized protein</fullName>
    </submittedName>
</protein>
<feature type="region of interest" description="Disordered" evidence="1">
    <location>
        <begin position="37"/>
        <end position="59"/>
    </location>
</feature>
<keyword evidence="2" id="KW-0812">Transmembrane</keyword>